<reference evidence="2 3" key="1">
    <citation type="submission" date="2018-11" db="EMBL/GenBank/DDBJ databases">
        <title>Draft genome sequence of Ferruginibacter sp. BO-59.</title>
        <authorList>
            <person name="Im W.T."/>
        </authorList>
    </citation>
    <scope>NUCLEOTIDE SEQUENCE [LARGE SCALE GENOMIC DNA]</scope>
    <source>
        <strain evidence="2 3">BO-59</strain>
    </source>
</reference>
<keyword evidence="1" id="KW-1133">Transmembrane helix</keyword>
<organism evidence="2 3">
    <name type="scientific">Hanamia caeni</name>
    <dbReference type="NCBI Taxonomy" id="2294116"/>
    <lineage>
        <taxon>Bacteria</taxon>
        <taxon>Pseudomonadati</taxon>
        <taxon>Bacteroidota</taxon>
        <taxon>Chitinophagia</taxon>
        <taxon>Chitinophagales</taxon>
        <taxon>Chitinophagaceae</taxon>
        <taxon>Hanamia</taxon>
    </lineage>
</organism>
<evidence type="ECO:0000256" key="1">
    <source>
        <dbReference type="SAM" id="Phobius"/>
    </source>
</evidence>
<keyword evidence="3" id="KW-1185">Reference proteome</keyword>
<feature type="transmembrane region" description="Helical" evidence="1">
    <location>
        <begin position="103"/>
        <end position="126"/>
    </location>
</feature>
<keyword evidence="1" id="KW-0812">Transmembrane</keyword>
<comment type="caution">
    <text evidence="2">The sequence shown here is derived from an EMBL/GenBank/DDBJ whole genome shotgun (WGS) entry which is preliminary data.</text>
</comment>
<keyword evidence="1" id="KW-0472">Membrane</keyword>
<evidence type="ECO:0000313" key="2">
    <source>
        <dbReference type="EMBL" id="RNI35617.1"/>
    </source>
</evidence>
<sequence length="132" mass="14987">MSFLSRIKFLTFLKDKHKSYELNFPVEKVFNAINNIPQSVGLWSTSNIMLKYFDGKDFTVQLIRLNANVNSPRLASKLFGQIEKRTEVETIIRTTLKCSPGTYISLFICILAGLIFLGKLLFYGGIENLLSA</sequence>
<proteinExistence type="predicted"/>
<gene>
    <name evidence="2" type="ORF">EFY79_11645</name>
</gene>
<dbReference type="EMBL" id="RJJR01000009">
    <property type="protein sequence ID" value="RNI35617.1"/>
    <property type="molecule type" value="Genomic_DNA"/>
</dbReference>
<evidence type="ECO:0000313" key="3">
    <source>
        <dbReference type="Proteomes" id="UP000267223"/>
    </source>
</evidence>
<dbReference type="RefSeq" id="WP_123120897.1">
    <property type="nucleotide sequence ID" value="NZ_RJJR01000009.1"/>
</dbReference>
<accession>A0A3M9NE97</accession>
<dbReference type="Proteomes" id="UP000267223">
    <property type="component" value="Unassembled WGS sequence"/>
</dbReference>
<dbReference type="AlphaFoldDB" id="A0A3M9NE97"/>
<name>A0A3M9NE97_9BACT</name>
<protein>
    <submittedName>
        <fullName evidence="2">Uncharacterized protein</fullName>
    </submittedName>
</protein>